<sequence>MLRGMILQKRTTSPRSNGFVGFLSMRLLACVIAAGGFWGSTAMTAEPLNLTLEGVVEPRARVAVANQVTGIVSRVLVVAGQKVEIGESLFEINAAEFEIEVSAAQAALEEAVARLRLAEDVANRQIRLSERGSGAQARATQATIEVNIAKAVVWRLESELRRAELALERTRVAAAIAGIVRPRVAPGTFVEAEAGTILGEIVQTDPILVGYSVSYDDRQRSLRKVGTTSARDMFEGITLSLVLPSGETYAHRGRPMFESAEVDRKAGVLTTWAEFPNPDGILVPGLSVQVLSEIHSSPLSTGARQ</sequence>
<evidence type="ECO:0000313" key="6">
    <source>
        <dbReference type="Proteomes" id="UP000198795"/>
    </source>
</evidence>
<protein>
    <submittedName>
        <fullName evidence="5">Membrane fusion protein, multidrug efflux system</fullName>
    </submittedName>
</protein>
<feature type="domain" description="Multidrug resistance protein MdtA-like beta-barrel" evidence="4">
    <location>
        <begin position="206"/>
        <end position="291"/>
    </location>
</feature>
<proteinExistence type="inferred from homology"/>
<name>A0A1H0UKW0_9HYPH</name>
<accession>A0A1H0UKW0</accession>
<dbReference type="InterPro" id="IPR058625">
    <property type="entry name" value="MdtA-like_BSH"/>
</dbReference>
<gene>
    <name evidence="5" type="ORF">SAMN04488061_3659</name>
</gene>
<dbReference type="Gene3D" id="2.40.30.170">
    <property type="match status" value="1"/>
</dbReference>
<feature type="coiled-coil region" evidence="2">
    <location>
        <begin position="94"/>
        <end position="121"/>
    </location>
</feature>
<dbReference type="PANTHER" id="PTHR30158">
    <property type="entry name" value="ACRA/E-RELATED COMPONENT OF DRUG EFFLUX TRANSPORTER"/>
    <property type="match status" value="1"/>
</dbReference>
<evidence type="ECO:0000256" key="2">
    <source>
        <dbReference type="SAM" id="Coils"/>
    </source>
</evidence>
<reference evidence="5 6" key="1">
    <citation type="submission" date="2016-10" db="EMBL/GenBank/DDBJ databases">
        <authorList>
            <person name="Varghese N."/>
            <person name="Submissions S."/>
        </authorList>
    </citation>
    <scope>NUCLEOTIDE SEQUENCE [LARGE SCALE GENOMIC DNA]</scope>
    <source>
        <strain evidence="5 6">CGMCC 1.6497</strain>
    </source>
</reference>
<dbReference type="PANTHER" id="PTHR30158:SF24">
    <property type="entry name" value="HLYD FAMILY SECRETION PROTEIN"/>
    <property type="match status" value="1"/>
</dbReference>
<feature type="domain" description="Multidrug resistance protein MdtA-like barrel-sandwich hybrid" evidence="3">
    <location>
        <begin position="62"/>
        <end position="192"/>
    </location>
</feature>
<evidence type="ECO:0000313" key="5">
    <source>
        <dbReference type="EMBL" id="SDP66506.1"/>
    </source>
</evidence>
<comment type="similarity">
    <text evidence="1">Belongs to the membrane fusion protein (MFP) (TC 8.A.1) family.</text>
</comment>
<keyword evidence="6" id="KW-1185">Reference proteome</keyword>
<organism evidence="5 6">
    <name type="scientific">Filomicrobium insigne</name>
    <dbReference type="NCBI Taxonomy" id="418854"/>
    <lineage>
        <taxon>Bacteria</taxon>
        <taxon>Pseudomonadati</taxon>
        <taxon>Pseudomonadota</taxon>
        <taxon>Alphaproteobacteria</taxon>
        <taxon>Hyphomicrobiales</taxon>
        <taxon>Hyphomicrobiaceae</taxon>
        <taxon>Filomicrobium</taxon>
    </lineage>
</organism>
<dbReference type="Gene3D" id="2.40.50.100">
    <property type="match status" value="1"/>
</dbReference>
<evidence type="ECO:0000259" key="3">
    <source>
        <dbReference type="Pfam" id="PF25917"/>
    </source>
</evidence>
<dbReference type="EMBL" id="FNJC01000008">
    <property type="protein sequence ID" value="SDP66506.1"/>
    <property type="molecule type" value="Genomic_DNA"/>
</dbReference>
<dbReference type="NCBIfam" id="TIGR01730">
    <property type="entry name" value="RND_mfp"/>
    <property type="match status" value="1"/>
</dbReference>
<dbReference type="Proteomes" id="UP000198795">
    <property type="component" value="Unassembled WGS sequence"/>
</dbReference>
<comment type="caution">
    <text evidence="5">The sequence shown here is derived from an EMBL/GenBank/DDBJ whole genome shotgun (WGS) entry which is preliminary data.</text>
</comment>
<dbReference type="Gene3D" id="1.10.287.470">
    <property type="entry name" value="Helix hairpin bin"/>
    <property type="match status" value="1"/>
</dbReference>
<keyword evidence="2" id="KW-0175">Coiled coil</keyword>
<evidence type="ECO:0000256" key="1">
    <source>
        <dbReference type="ARBA" id="ARBA00009477"/>
    </source>
</evidence>
<dbReference type="Pfam" id="PF25917">
    <property type="entry name" value="BSH_RND"/>
    <property type="match status" value="1"/>
</dbReference>
<evidence type="ECO:0000259" key="4">
    <source>
        <dbReference type="Pfam" id="PF25944"/>
    </source>
</evidence>
<dbReference type="Pfam" id="PF25944">
    <property type="entry name" value="Beta-barrel_RND"/>
    <property type="match status" value="1"/>
</dbReference>
<dbReference type="InterPro" id="IPR058626">
    <property type="entry name" value="MdtA-like_b-barrel"/>
</dbReference>
<dbReference type="InterPro" id="IPR006143">
    <property type="entry name" value="RND_pump_MFP"/>
</dbReference>
<dbReference type="SUPFAM" id="SSF111369">
    <property type="entry name" value="HlyD-like secretion proteins"/>
    <property type="match status" value="1"/>
</dbReference>